<reference evidence="2" key="1">
    <citation type="submission" date="2022-11" db="UniProtKB">
        <authorList>
            <consortium name="WormBaseParasite"/>
        </authorList>
    </citation>
    <scope>IDENTIFICATION</scope>
</reference>
<evidence type="ECO:0000313" key="2">
    <source>
        <dbReference type="WBParaSite" id="ES5_v2.g11599.t1"/>
    </source>
</evidence>
<sequence length="131" mass="14934">MFLRVFLLISCVSAFSNGRISSEIDGPLKDHDYVHDIVTKYNNESADSYYYIPYQIISLETQHSGNDYAYSIRAEMAKTNCLKNKVSADSLLLCIEASGQKFSPADSRKVTNVKIWISGERYDIYFSHVNK</sequence>
<dbReference type="Proteomes" id="UP000887579">
    <property type="component" value="Unplaced"/>
</dbReference>
<protein>
    <submittedName>
        <fullName evidence="2">Cystatin domain-containing protein</fullName>
    </submittedName>
</protein>
<name>A0AC34F3N6_9BILA</name>
<organism evidence="1 2">
    <name type="scientific">Panagrolaimus sp. ES5</name>
    <dbReference type="NCBI Taxonomy" id="591445"/>
    <lineage>
        <taxon>Eukaryota</taxon>
        <taxon>Metazoa</taxon>
        <taxon>Ecdysozoa</taxon>
        <taxon>Nematoda</taxon>
        <taxon>Chromadorea</taxon>
        <taxon>Rhabditida</taxon>
        <taxon>Tylenchina</taxon>
        <taxon>Panagrolaimomorpha</taxon>
        <taxon>Panagrolaimoidea</taxon>
        <taxon>Panagrolaimidae</taxon>
        <taxon>Panagrolaimus</taxon>
    </lineage>
</organism>
<dbReference type="WBParaSite" id="ES5_v2.g11599.t1">
    <property type="protein sequence ID" value="ES5_v2.g11599.t1"/>
    <property type="gene ID" value="ES5_v2.g11599"/>
</dbReference>
<accession>A0AC34F3N6</accession>
<evidence type="ECO:0000313" key="1">
    <source>
        <dbReference type="Proteomes" id="UP000887579"/>
    </source>
</evidence>
<proteinExistence type="predicted"/>